<dbReference type="Proteomes" id="UP000494040">
    <property type="component" value="Unassembled WGS sequence"/>
</dbReference>
<accession>A0A8I6R7Z5</accession>
<dbReference type="AlphaFoldDB" id="A0A8I6R7Z5"/>
<evidence type="ECO:0000313" key="7">
    <source>
        <dbReference type="Proteomes" id="UP000494040"/>
    </source>
</evidence>
<name>A0A8I6R7Z5_CIMLE</name>
<dbReference type="KEGG" id="clec:106661778"/>
<comment type="similarity">
    <text evidence="2">Belongs to the NOP16 family.</text>
</comment>
<evidence type="ECO:0000256" key="2">
    <source>
        <dbReference type="ARBA" id="ARBA00008479"/>
    </source>
</evidence>
<dbReference type="GeneID" id="106661778"/>
<dbReference type="GO" id="GO:0042273">
    <property type="term" value="P:ribosomal large subunit biogenesis"/>
    <property type="evidence" value="ECO:0007669"/>
    <property type="project" value="TreeGrafter"/>
</dbReference>
<evidence type="ECO:0000256" key="1">
    <source>
        <dbReference type="ARBA" id="ARBA00004604"/>
    </source>
</evidence>
<dbReference type="EnsemblMetazoa" id="XM_014385406.2">
    <property type="protein sequence ID" value="XP_014240892.1"/>
    <property type="gene ID" value="LOC106661778"/>
</dbReference>
<evidence type="ECO:0000256" key="4">
    <source>
        <dbReference type="ARBA" id="ARBA00023242"/>
    </source>
</evidence>
<reference evidence="6" key="1">
    <citation type="submission" date="2022-01" db="UniProtKB">
        <authorList>
            <consortium name="EnsemblMetazoa"/>
        </authorList>
    </citation>
    <scope>IDENTIFICATION</scope>
</reference>
<evidence type="ECO:0000256" key="5">
    <source>
        <dbReference type="SAM" id="MobiDB-lite"/>
    </source>
</evidence>
<dbReference type="PANTHER" id="PTHR13243">
    <property type="entry name" value="HSPC111 PROTEIN-RELATED"/>
    <property type="match status" value="1"/>
</dbReference>
<evidence type="ECO:0000256" key="3">
    <source>
        <dbReference type="ARBA" id="ARBA00015522"/>
    </source>
</evidence>
<protein>
    <recommendedName>
        <fullName evidence="3">Nucleolar protein 16</fullName>
    </recommendedName>
</protein>
<feature type="region of interest" description="Disordered" evidence="5">
    <location>
        <begin position="62"/>
        <end position="81"/>
    </location>
</feature>
<dbReference type="InterPro" id="IPR019002">
    <property type="entry name" value="Ribosome_biogenesis_Nop16"/>
</dbReference>
<dbReference type="OrthoDB" id="285729at2759"/>
<keyword evidence="7" id="KW-1185">Reference proteome</keyword>
<feature type="compositionally biased region" description="Basic and acidic residues" evidence="5">
    <location>
        <begin position="65"/>
        <end position="81"/>
    </location>
</feature>
<dbReference type="OMA" id="IDYVKHM"/>
<sequence length="166" mass="19731">MTKIRRQKKRKVYNYDVNRKRLNCRSKKRPKITCEPVKSEWNGSLSVKANLSVMGLSFDPNDTVKITKKDEPTEPEPEVKTKVVEQLEAEAKIRGPKNFRLPNSQVHWLTKLLLKYGDDYKAMERDRKLNCFQETSKQLRAKIKRFEKIPEQYEEYLRKKQEAADQ</sequence>
<dbReference type="GO" id="GO:0005730">
    <property type="term" value="C:nucleolus"/>
    <property type="evidence" value="ECO:0007669"/>
    <property type="project" value="UniProtKB-SubCell"/>
</dbReference>
<dbReference type="RefSeq" id="XP_014240892.1">
    <property type="nucleotide sequence ID" value="XM_014385406.2"/>
</dbReference>
<dbReference type="PANTHER" id="PTHR13243:SF1">
    <property type="entry name" value="NUCLEOLAR PROTEIN 16"/>
    <property type="match status" value="1"/>
</dbReference>
<organism evidence="6 7">
    <name type="scientific">Cimex lectularius</name>
    <name type="common">Bed bug</name>
    <name type="synonym">Acanthia lectularia</name>
    <dbReference type="NCBI Taxonomy" id="79782"/>
    <lineage>
        <taxon>Eukaryota</taxon>
        <taxon>Metazoa</taxon>
        <taxon>Ecdysozoa</taxon>
        <taxon>Arthropoda</taxon>
        <taxon>Hexapoda</taxon>
        <taxon>Insecta</taxon>
        <taxon>Pterygota</taxon>
        <taxon>Neoptera</taxon>
        <taxon>Paraneoptera</taxon>
        <taxon>Hemiptera</taxon>
        <taxon>Heteroptera</taxon>
        <taxon>Panheteroptera</taxon>
        <taxon>Cimicomorpha</taxon>
        <taxon>Cimicidae</taxon>
        <taxon>Cimex</taxon>
    </lineage>
</organism>
<evidence type="ECO:0000313" key="6">
    <source>
        <dbReference type="EnsemblMetazoa" id="XP_014240892.1"/>
    </source>
</evidence>
<keyword evidence="4" id="KW-0539">Nucleus</keyword>
<dbReference type="Pfam" id="PF09420">
    <property type="entry name" value="Nop16"/>
    <property type="match status" value="1"/>
</dbReference>
<proteinExistence type="inferred from homology"/>
<comment type="subcellular location">
    <subcellularLocation>
        <location evidence="1">Nucleus</location>
        <location evidence="1">Nucleolus</location>
    </subcellularLocation>
</comment>